<keyword evidence="2" id="KW-1185">Reference proteome</keyword>
<dbReference type="Proteomes" id="UP000799118">
    <property type="component" value="Unassembled WGS sequence"/>
</dbReference>
<reference evidence="1" key="1">
    <citation type="journal article" date="2019" name="Environ. Microbiol.">
        <title>Fungal ecological strategies reflected in gene transcription - a case study of two litter decomposers.</title>
        <authorList>
            <person name="Barbi F."/>
            <person name="Kohler A."/>
            <person name="Barry K."/>
            <person name="Baskaran P."/>
            <person name="Daum C."/>
            <person name="Fauchery L."/>
            <person name="Ihrmark K."/>
            <person name="Kuo A."/>
            <person name="LaButti K."/>
            <person name="Lipzen A."/>
            <person name="Morin E."/>
            <person name="Grigoriev I.V."/>
            <person name="Henrissat B."/>
            <person name="Lindahl B."/>
            <person name="Martin F."/>
        </authorList>
    </citation>
    <scope>NUCLEOTIDE SEQUENCE</scope>
    <source>
        <strain evidence="1">JB14</strain>
    </source>
</reference>
<proteinExistence type="predicted"/>
<protein>
    <submittedName>
        <fullName evidence="1">Uncharacterized protein</fullName>
    </submittedName>
</protein>
<evidence type="ECO:0000313" key="1">
    <source>
        <dbReference type="EMBL" id="KAE9394725.1"/>
    </source>
</evidence>
<accession>A0A6A4HCA2</accession>
<dbReference type="EMBL" id="ML769544">
    <property type="protein sequence ID" value="KAE9394725.1"/>
    <property type="molecule type" value="Genomic_DNA"/>
</dbReference>
<evidence type="ECO:0000313" key="2">
    <source>
        <dbReference type="Proteomes" id="UP000799118"/>
    </source>
</evidence>
<gene>
    <name evidence="1" type="ORF">BT96DRAFT_180315</name>
</gene>
<name>A0A6A4HCA2_9AGAR</name>
<organism evidence="1 2">
    <name type="scientific">Gymnopus androsaceus JB14</name>
    <dbReference type="NCBI Taxonomy" id="1447944"/>
    <lineage>
        <taxon>Eukaryota</taxon>
        <taxon>Fungi</taxon>
        <taxon>Dikarya</taxon>
        <taxon>Basidiomycota</taxon>
        <taxon>Agaricomycotina</taxon>
        <taxon>Agaricomycetes</taxon>
        <taxon>Agaricomycetidae</taxon>
        <taxon>Agaricales</taxon>
        <taxon>Marasmiineae</taxon>
        <taxon>Omphalotaceae</taxon>
        <taxon>Gymnopus</taxon>
    </lineage>
</organism>
<dbReference type="AlphaFoldDB" id="A0A6A4HCA2"/>
<sequence length="206" mass="22963">MDNTCVIASIIQARRIWKVMSSAINRSELYPAPSPWQGTRRARTCSVEHDHNFETLLFTGMNTRQKVPGTDIHISIAFIDSFSTFKTWERALGSGAKSTTSAECSELSSARLLFRIAVTGRIDACCVFISMFPILPHTPVGSHADIIGPTPYPALHFPGRHSTAATAKRGSIEPRRNCPQNIFVETYAQVKIASNIVPLVHRKYWY</sequence>